<dbReference type="Pfam" id="PF13350">
    <property type="entry name" value="Y_phosphatase3"/>
    <property type="match status" value="1"/>
</dbReference>
<keyword evidence="4" id="KW-1185">Reference proteome</keyword>
<proteinExistence type="inferred from homology"/>
<dbReference type="PANTHER" id="PTHR31126:SF1">
    <property type="entry name" value="TYROSINE SPECIFIC PROTEIN PHOSPHATASES DOMAIN-CONTAINING PROTEIN"/>
    <property type="match status" value="1"/>
</dbReference>
<accession>A0AA42CP03</accession>
<evidence type="ECO:0000256" key="1">
    <source>
        <dbReference type="ARBA" id="ARBA00009580"/>
    </source>
</evidence>
<feature type="chain" id="PRO_5041264596" evidence="2">
    <location>
        <begin position="26"/>
        <end position="376"/>
    </location>
</feature>
<organism evidence="3 4">
    <name type="scientific">Sphingomonas lycopersici</name>
    <dbReference type="NCBI Taxonomy" id="2951807"/>
    <lineage>
        <taxon>Bacteria</taxon>
        <taxon>Pseudomonadati</taxon>
        <taxon>Pseudomonadota</taxon>
        <taxon>Alphaproteobacteria</taxon>
        <taxon>Sphingomonadales</taxon>
        <taxon>Sphingomonadaceae</taxon>
        <taxon>Sphingomonas</taxon>
    </lineage>
</organism>
<evidence type="ECO:0000313" key="4">
    <source>
        <dbReference type="Proteomes" id="UP001165565"/>
    </source>
</evidence>
<gene>
    <name evidence="3" type="ORF">NEE01_05005</name>
</gene>
<evidence type="ECO:0000256" key="2">
    <source>
        <dbReference type="SAM" id="SignalP"/>
    </source>
</evidence>
<protein>
    <submittedName>
        <fullName evidence="3">Tyrosine-protein phosphatase</fullName>
    </submittedName>
</protein>
<dbReference type="RefSeq" id="WP_265268089.1">
    <property type="nucleotide sequence ID" value="NZ_JANFAV010000002.1"/>
</dbReference>
<sequence>MNILRKLIGAAALALAVSAPAPLIARGKAQLTRPAAARVAAVPFTAASVTRAGDGYRIEWTGQNVGTVRVFASERPGPVSTGKPVAEGLGTAAVTVDGLALDRRWFFTLVPAKGDPLVVADRGLHLATVPNLRDIGGYRTSDGRWVKMGLIYRSDQLNRLSDADLAAMGKLGLTTIADLRTVAERTREPDRVAAGAEPLVLDIAKDSQGSLGGDMRGAMAAIASGHAAEMLVGANREFVSLPSARAGYRDLLHKLEAPGTNGLLYHCTAGKDRTGWASAVILTLLGVPRETVLRDYMLSNTYLRAKNDAALAALAKSGSPMKPAYLEAAMTVRPDYIQAAFDEVEHRYGSFDNYIRQGLGLTDADVAALRARYLSK</sequence>
<dbReference type="Proteomes" id="UP001165565">
    <property type="component" value="Unassembled WGS sequence"/>
</dbReference>
<name>A0AA42CP03_9SPHN</name>
<keyword evidence="2" id="KW-0732">Signal</keyword>
<comment type="caution">
    <text evidence="3">The sequence shown here is derived from an EMBL/GenBank/DDBJ whole genome shotgun (WGS) entry which is preliminary data.</text>
</comment>
<dbReference type="PANTHER" id="PTHR31126">
    <property type="entry name" value="TYROSINE-PROTEIN PHOSPHATASE"/>
    <property type="match status" value="1"/>
</dbReference>
<dbReference type="Gene3D" id="3.90.190.10">
    <property type="entry name" value="Protein tyrosine phosphatase superfamily"/>
    <property type="match status" value="1"/>
</dbReference>
<dbReference type="AlphaFoldDB" id="A0AA42CP03"/>
<comment type="similarity">
    <text evidence="1">Belongs to the protein-tyrosine phosphatase family.</text>
</comment>
<dbReference type="InterPro" id="IPR026893">
    <property type="entry name" value="Tyr/Ser_Pase_IphP-type"/>
</dbReference>
<dbReference type="SUPFAM" id="SSF52799">
    <property type="entry name" value="(Phosphotyrosine protein) phosphatases II"/>
    <property type="match status" value="1"/>
</dbReference>
<dbReference type="InterPro" id="IPR029021">
    <property type="entry name" value="Prot-tyrosine_phosphatase-like"/>
</dbReference>
<reference evidence="3" key="1">
    <citation type="submission" date="2022-06" db="EMBL/GenBank/DDBJ databases">
        <title>Sphingomonas sp. nov. isolated from rhizosphere soil of tomato.</title>
        <authorList>
            <person name="Dong H."/>
            <person name="Gao R."/>
        </authorList>
    </citation>
    <scope>NUCLEOTIDE SEQUENCE</scope>
    <source>
        <strain evidence="3">MMSM24</strain>
    </source>
</reference>
<dbReference type="GO" id="GO:0004721">
    <property type="term" value="F:phosphoprotein phosphatase activity"/>
    <property type="evidence" value="ECO:0007669"/>
    <property type="project" value="InterPro"/>
</dbReference>
<feature type="signal peptide" evidence="2">
    <location>
        <begin position="1"/>
        <end position="25"/>
    </location>
</feature>
<dbReference type="EMBL" id="JANFAV010000002">
    <property type="protein sequence ID" value="MCW6534140.1"/>
    <property type="molecule type" value="Genomic_DNA"/>
</dbReference>
<evidence type="ECO:0000313" key="3">
    <source>
        <dbReference type="EMBL" id="MCW6534140.1"/>
    </source>
</evidence>